<dbReference type="Pfam" id="PF00488">
    <property type="entry name" value="MutS_V"/>
    <property type="match status" value="1"/>
</dbReference>
<sequence length="1110" mass="117727">MATTLELLEWSRLSQQVATFANTGAAREILEAGLPVRLAREASELLHIETEEMWTLEQVLAKPIDLRSFINIDPLVRYAQKGGELDGESIVGVGESLLAASNLLRTLRAGSSAAEEAAERYTGAASGSAGLNVLPSLFDAIPEQAALRLAIAEAFDETGSVRDSADPALGNLRFARREVATAARRELGRIIQLKADSLASTQVSMREDRYVLQVVAKRKHEVPGTVRDVSASGATLFIEPKALEPTNTKLRQLAKQEAAIERAIRKQFSQRIGAPKMSDELLALQQAVTRVDLAAARARYSARLDGRPVTLCEPLDPRGLVLPALRHPLLVWRDTSKAPDASQMVPMDICVPPSVRAVVITGPNTGGKTVCLKTLGMAALMAKAGLRVLCADTSADGRVRVPCFESVLADIGDDQSIVQSLSTFSAHVARMRRIMNVASAASGRALVLPDEVGSGTDPTEGSALGMAVLRALASEAALTLATTHHGRLKSLKYADGEARFENACVEFDVASMAPTYRLLWGIPGKSNALAIAERLGLQPAVVEDARALLSEESDASIEMVIGALQKQQAEQRALNEQLLVQQRAAAAAEREATQTRERLLKKEQTLRDELQAELANELTTARATIAQLVQRAQQASSAGGAAAALRDVQQASQELARLGEKASGSKGGGGMVDAAKAGGAAAAAEGPSLESIAAGDRVLVPRLGENPVAVDARKGTQLTVVYGGLKMNVKLKEVTKVLRAEPPPSPPKEAKAAGKGSGGGGVKIRFASNTLDLRGQRPSEIETELGRAIDRASSAGSLWVIHGHGTGSLRSRVRELLLEDPMVASIEDAPQNEGGFWNASPCYGGRFRVINQTAKCTPPSFVLLEDPVDSRLARKPYLTRVQPHYIDKDGLVNVFASKGTLVPYPPGQAKRLRLHKRQRAARAALSDLDPDGSIKPEDERTCESLVGSVEDAVQHADAAPMSVLAKEASSLEPRAVEDANKEGTAVGTAHAQNNVHSCRDLGLSCGFDSKQPEMLVPNEMPSSGVVAGVSARARAPTPLSPTPLAPTSAPTAVAAEKAAASAAAASLSEKGNVAERKEWTISDDILIRESVHTHGFKWRVIAALLPGRSD</sequence>
<evidence type="ECO:0000256" key="5">
    <source>
        <dbReference type="ARBA" id="ARBA00022884"/>
    </source>
</evidence>
<evidence type="ECO:0000256" key="4">
    <source>
        <dbReference type="ARBA" id="ARBA00022840"/>
    </source>
</evidence>
<organism evidence="12 13">
    <name type="scientific">Chrysochromulina tobinii</name>
    <dbReference type="NCBI Taxonomy" id="1460289"/>
    <lineage>
        <taxon>Eukaryota</taxon>
        <taxon>Haptista</taxon>
        <taxon>Haptophyta</taxon>
        <taxon>Prymnesiophyceae</taxon>
        <taxon>Prymnesiales</taxon>
        <taxon>Chrysochromulinaceae</taxon>
        <taxon>Chrysochromulina</taxon>
    </lineage>
</organism>
<name>A0A0M0JHD2_9EUKA</name>
<keyword evidence="4" id="KW-0067">ATP-binding</keyword>
<dbReference type="PROSITE" id="PS50828">
    <property type="entry name" value="SMR"/>
    <property type="match status" value="1"/>
</dbReference>
<evidence type="ECO:0000256" key="7">
    <source>
        <dbReference type="SAM" id="Coils"/>
    </source>
</evidence>
<dbReference type="NCBIfam" id="TIGR01069">
    <property type="entry name" value="mutS2"/>
    <property type="match status" value="1"/>
</dbReference>
<evidence type="ECO:0000259" key="10">
    <source>
        <dbReference type="PROSITE" id="PS50828"/>
    </source>
</evidence>
<dbReference type="InterPro" id="IPR002625">
    <property type="entry name" value="Smr_dom"/>
</dbReference>
<dbReference type="SMART" id="SM00534">
    <property type="entry name" value="MUTSac"/>
    <property type="match status" value="1"/>
</dbReference>
<feature type="coiled-coil region" evidence="7">
    <location>
        <begin position="564"/>
        <end position="661"/>
    </location>
</feature>
<protein>
    <submittedName>
        <fullName evidence="12">2 protein</fullName>
    </submittedName>
</protein>
<keyword evidence="7" id="KW-0175">Coiled coil</keyword>
<evidence type="ECO:0000259" key="9">
    <source>
        <dbReference type="PROSITE" id="PS50090"/>
    </source>
</evidence>
<dbReference type="InterPro" id="IPR009057">
    <property type="entry name" value="Homeodomain-like_sf"/>
</dbReference>
<proteinExistence type="inferred from homology"/>
<dbReference type="InterPro" id="IPR045076">
    <property type="entry name" value="MutS"/>
</dbReference>
<evidence type="ECO:0000313" key="13">
    <source>
        <dbReference type="Proteomes" id="UP000037460"/>
    </source>
</evidence>
<dbReference type="PANTHER" id="PTHR48466">
    <property type="entry name" value="OS10G0509000 PROTEIN-RELATED"/>
    <property type="match status" value="1"/>
</dbReference>
<keyword evidence="1" id="KW-0699">rRNA-binding</keyword>
<dbReference type="PROSITE" id="PS00486">
    <property type="entry name" value="DNA_MISMATCH_REPAIR_2"/>
    <property type="match status" value="1"/>
</dbReference>
<dbReference type="InterPro" id="IPR000432">
    <property type="entry name" value="DNA_mismatch_repair_MutS_C"/>
</dbReference>
<dbReference type="InterPro" id="IPR001005">
    <property type="entry name" value="SANT/Myb"/>
</dbReference>
<feature type="domain" description="Myb-like" evidence="9">
    <location>
        <begin position="1076"/>
        <end position="1110"/>
    </location>
</feature>
<dbReference type="InterPro" id="IPR036187">
    <property type="entry name" value="DNA_mismatch_repair_MutS_sf"/>
</dbReference>
<dbReference type="Proteomes" id="UP000037460">
    <property type="component" value="Unassembled WGS sequence"/>
</dbReference>
<dbReference type="InterPro" id="IPR017930">
    <property type="entry name" value="Myb_dom"/>
</dbReference>
<dbReference type="SUPFAM" id="SSF48334">
    <property type="entry name" value="DNA repair protein MutS, domain III"/>
    <property type="match status" value="1"/>
</dbReference>
<evidence type="ECO:0000313" key="12">
    <source>
        <dbReference type="EMBL" id="KOO25757.1"/>
    </source>
</evidence>
<dbReference type="GO" id="GO:0004519">
    <property type="term" value="F:endonuclease activity"/>
    <property type="evidence" value="ECO:0007669"/>
    <property type="project" value="InterPro"/>
</dbReference>
<accession>A0A0M0JHD2</accession>
<evidence type="ECO:0000259" key="11">
    <source>
        <dbReference type="PROSITE" id="PS51294"/>
    </source>
</evidence>
<dbReference type="PANTHER" id="PTHR48466:SF2">
    <property type="entry name" value="OS10G0509000 PROTEIN"/>
    <property type="match status" value="1"/>
</dbReference>
<comment type="caution">
    <text evidence="12">The sequence shown here is derived from an EMBL/GenBank/DDBJ whole genome shotgun (WGS) entry which is preliminary data.</text>
</comment>
<feature type="non-terminal residue" evidence="12">
    <location>
        <position position="1110"/>
    </location>
</feature>
<dbReference type="SUPFAM" id="SSF52540">
    <property type="entry name" value="P-loop containing nucleoside triphosphate hydrolases"/>
    <property type="match status" value="1"/>
</dbReference>
<dbReference type="CDD" id="cd00167">
    <property type="entry name" value="SANT"/>
    <property type="match status" value="1"/>
</dbReference>
<dbReference type="OrthoDB" id="1924787at2759"/>
<keyword evidence="5" id="KW-0694">RNA-binding</keyword>
<dbReference type="SMART" id="SM00463">
    <property type="entry name" value="SMR"/>
    <property type="match status" value="1"/>
</dbReference>
<dbReference type="Pfam" id="PF01713">
    <property type="entry name" value="Smr"/>
    <property type="match status" value="1"/>
</dbReference>
<keyword evidence="6" id="KW-0238">DNA-binding</keyword>
<dbReference type="HAMAP" id="MF_00092">
    <property type="entry name" value="MutS2"/>
    <property type="match status" value="1"/>
</dbReference>
<dbReference type="InterPro" id="IPR007696">
    <property type="entry name" value="DNA_mismatch_repair_MutS_core"/>
</dbReference>
<feature type="region of interest" description="Disordered" evidence="8">
    <location>
        <begin position="739"/>
        <end position="759"/>
    </location>
</feature>
<dbReference type="InterPro" id="IPR036063">
    <property type="entry name" value="Smr_dom_sf"/>
</dbReference>
<keyword evidence="3" id="KW-0378">Hydrolase</keyword>
<dbReference type="PROSITE" id="PS50090">
    <property type="entry name" value="MYB_LIKE"/>
    <property type="match status" value="1"/>
</dbReference>
<evidence type="ECO:0000256" key="8">
    <source>
        <dbReference type="SAM" id="MobiDB-lite"/>
    </source>
</evidence>
<dbReference type="Gene3D" id="3.30.1370.110">
    <property type="match status" value="1"/>
</dbReference>
<dbReference type="InterPro" id="IPR005747">
    <property type="entry name" value="MutS2"/>
</dbReference>
<dbReference type="GO" id="GO:0030983">
    <property type="term" value="F:mismatched DNA binding"/>
    <property type="evidence" value="ECO:0007669"/>
    <property type="project" value="InterPro"/>
</dbReference>
<evidence type="ECO:0000256" key="2">
    <source>
        <dbReference type="ARBA" id="ARBA00022741"/>
    </source>
</evidence>
<dbReference type="GO" id="GO:0016887">
    <property type="term" value="F:ATP hydrolysis activity"/>
    <property type="evidence" value="ECO:0007669"/>
    <property type="project" value="InterPro"/>
</dbReference>
<evidence type="ECO:0000256" key="3">
    <source>
        <dbReference type="ARBA" id="ARBA00022801"/>
    </source>
</evidence>
<feature type="domain" description="Smr" evidence="10">
    <location>
        <begin position="771"/>
        <end position="837"/>
    </location>
</feature>
<keyword evidence="13" id="KW-1185">Reference proteome</keyword>
<gene>
    <name evidence="12" type="ORF">Ctob_010997</name>
</gene>
<dbReference type="EMBL" id="JWZX01002933">
    <property type="protein sequence ID" value="KOO25757.1"/>
    <property type="molecule type" value="Genomic_DNA"/>
</dbReference>
<dbReference type="GO" id="GO:0140664">
    <property type="term" value="F:ATP-dependent DNA damage sensor activity"/>
    <property type="evidence" value="ECO:0007669"/>
    <property type="project" value="InterPro"/>
</dbReference>
<dbReference type="GO" id="GO:0006298">
    <property type="term" value="P:mismatch repair"/>
    <property type="evidence" value="ECO:0007669"/>
    <property type="project" value="InterPro"/>
</dbReference>
<dbReference type="PROSITE" id="PS51294">
    <property type="entry name" value="HTH_MYB"/>
    <property type="match status" value="1"/>
</dbReference>
<evidence type="ECO:0000256" key="1">
    <source>
        <dbReference type="ARBA" id="ARBA00022730"/>
    </source>
</evidence>
<dbReference type="AlphaFoldDB" id="A0A0M0JHD2"/>
<evidence type="ECO:0000256" key="6">
    <source>
        <dbReference type="ARBA" id="ARBA00023125"/>
    </source>
</evidence>
<keyword evidence="2" id="KW-0547">Nucleotide-binding</keyword>
<reference evidence="13" key="1">
    <citation type="journal article" date="2015" name="PLoS Genet.">
        <title>Genome Sequence and Transcriptome Analyses of Chrysochromulina tobin: Metabolic Tools for Enhanced Algal Fitness in the Prominent Order Prymnesiales (Haptophyceae).</title>
        <authorList>
            <person name="Hovde B.T."/>
            <person name="Deodato C.R."/>
            <person name="Hunsperger H.M."/>
            <person name="Ryken S.A."/>
            <person name="Yost W."/>
            <person name="Jha R.K."/>
            <person name="Patterson J."/>
            <person name="Monnat R.J. Jr."/>
            <person name="Barlow S.B."/>
            <person name="Starkenburg S.R."/>
            <person name="Cattolico R.A."/>
        </authorList>
    </citation>
    <scope>NUCLEOTIDE SEQUENCE</scope>
    <source>
        <strain evidence="13">CCMP291</strain>
    </source>
</reference>
<dbReference type="SUPFAM" id="SSF46689">
    <property type="entry name" value="Homeodomain-like"/>
    <property type="match status" value="1"/>
</dbReference>
<dbReference type="GO" id="GO:0019843">
    <property type="term" value="F:rRNA binding"/>
    <property type="evidence" value="ECO:0007669"/>
    <property type="project" value="UniProtKB-KW"/>
</dbReference>
<dbReference type="SMART" id="SM00533">
    <property type="entry name" value="MUTSd"/>
    <property type="match status" value="1"/>
</dbReference>
<feature type="domain" description="HTH myb-type" evidence="11">
    <location>
        <begin position="1079"/>
        <end position="1110"/>
    </location>
</feature>
<dbReference type="InterPro" id="IPR027417">
    <property type="entry name" value="P-loop_NTPase"/>
</dbReference>
<dbReference type="FunFam" id="3.40.50.300:FF:000830">
    <property type="entry name" value="Endonuclease MutS2"/>
    <property type="match status" value="1"/>
</dbReference>
<dbReference type="Gene3D" id="3.40.50.300">
    <property type="entry name" value="P-loop containing nucleotide triphosphate hydrolases"/>
    <property type="match status" value="1"/>
</dbReference>
<dbReference type="GO" id="GO:0045910">
    <property type="term" value="P:negative regulation of DNA recombination"/>
    <property type="evidence" value="ECO:0007669"/>
    <property type="project" value="InterPro"/>
</dbReference>
<dbReference type="GO" id="GO:0005524">
    <property type="term" value="F:ATP binding"/>
    <property type="evidence" value="ECO:0007669"/>
    <property type="project" value="UniProtKB-KW"/>
</dbReference>